<evidence type="ECO:0000313" key="1">
    <source>
        <dbReference type="EMBL" id="EHQ28828.1"/>
    </source>
</evidence>
<gene>
    <name evidence="1" type="ORF">Mucpa_4743</name>
</gene>
<name>H1Y0T8_9SPHI</name>
<evidence type="ECO:0000313" key="2">
    <source>
        <dbReference type="Proteomes" id="UP000002774"/>
    </source>
</evidence>
<accession>H1Y0T8</accession>
<keyword evidence="2" id="KW-1185">Reference proteome</keyword>
<proteinExistence type="predicted"/>
<dbReference type="AlphaFoldDB" id="H1Y0T8"/>
<dbReference type="HOGENOM" id="CLU_2233496_0_0_10"/>
<reference evidence="1" key="1">
    <citation type="submission" date="2011-09" db="EMBL/GenBank/DDBJ databases">
        <title>The permanent draft genome of Mucilaginibacter paludis DSM 18603.</title>
        <authorList>
            <consortium name="US DOE Joint Genome Institute (JGI-PGF)"/>
            <person name="Lucas S."/>
            <person name="Han J."/>
            <person name="Lapidus A."/>
            <person name="Bruce D."/>
            <person name="Goodwin L."/>
            <person name="Pitluck S."/>
            <person name="Peters L."/>
            <person name="Kyrpides N."/>
            <person name="Mavromatis K."/>
            <person name="Ivanova N."/>
            <person name="Mikhailova N."/>
            <person name="Held B."/>
            <person name="Detter J.C."/>
            <person name="Tapia R."/>
            <person name="Han C."/>
            <person name="Land M."/>
            <person name="Hauser L."/>
            <person name="Markowitz V."/>
            <person name="Cheng J.-F."/>
            <person name="Hugenholtz P."/>
            <person name="Woyke T."/>
            <person name="Wu D."/>
            <person name="Tindall B."/>
            <person name="Brambilla E."/>
            <person name="Klenk H.-P."/>
            <person name="Eisen J.A."/>
        </authorList>
    </citation>
    <scope>NUCLEOTIDE SEQUENCE [LARGE SCALE GENOMIC DNA]</scope>
    <source>
        <strain evidence="1">DSM 18603</strain>
    </source>
</reference>
<dbReference type="RefSeq" id="WP_008509766.1">
    <property type="nucleotide sequence ID" value="NZ_CM001403.1"/>
</dbReference>
<protein>
    <submittedName>
        <fullName evidence="1">Uncharacterized protein</fullName>
    </submittedName>
</protein>
<dbReference type="EMBL" id="CM001403">
    <property type="protein sequence ID" value="EHQ28828.1"/>
    <property type="molecule type" value="Genomic_DNA"/>
</dbReference>
<organism evidence="1 2">
    <name type="scientific">Mucilaginibacter paludis DSM 18603</name>
    <dbReference type="NCBI Taxonomy" id="714943"/>
    <lineage>
        <taxon>Bacteria</taxon>
        <taxon>Pseudomonadati</taxon>
        <taxon>Bacteroidota</taxon>
        <taxon>Sphingobacteriia</taxon>
        <taxon>Sphingobacteriales</taxon>
        <taxon>Sphingobacteriaceae</taxon>
        <taxon>Mucilaginibacter</taxon>
    </lineage>
</organism>
<sequence length="105" mass="12009">MIEESELDSSRHQIKYIAEQPIEVKADRDKIGSVLSNCLARPLNMLPKKLELALTLLRINDKHTATQPGKTVRSLLQGKEPIGAKYSGLWYLAFICDLYFTSRYR</sequence>
<dbReference type="Proteomes" id="UP000002774">
    <property type="component" value="Chromosome"/>
</dbReference>